<gene>
    <name evidence="1" type="ORF">C4B60_10630</name>
</gene>
<dbReference type="InterPro" id="IPR053738">
    <property type="entry name" value="Lambda_capsid_assembly"/>
</dbReference>
<dbReference type="Proteomes" id="UP000239047">
    <property type="component" value="Unassembled WGS sequence"/>
</dbReference>
<dbReference type="AlphaFoldDB" id="A0A2S5GAK6"/>
<dbReference type="InterPro" id="IPR005564">
    <property type="entry name" value="Major_capsid_GpE"/>
</dbReference>
<protein>
    <submittedName>
        <fullName evidence="1">Major capsid protein E</fullName>
    </submittedName>
</protein>
<reference evidence="1 2" key="1">
    <citation type="submission" date="2018-02" db="EMBL/GenBank/DDBJ databases">
        <title>Jeotgalibacillus proteolyticum sp. nov. a protease producing bacterium isolated from ocean sediments of Laizhou Bay.</title>
        <authorList>
            <person name="Li Y."/>
        </authorList>
    </citation>
    <scope>NUCLEOTIDE SEQUENCE [LARGE SCALE GENOMIC DNA]</scope>
    <source>
        <strain evidence="1 2">22-7</strain>
    </source>
</reference>
<organism evidence="1 2">
    <name type="scientific">Jeotgalibacillus proteolyticus</name>
    <dbReference type="NCBI Taxonomy" id="2082395"/>
    <lineage>
        <taxon>Bacteria</taxon>
        <taxon>Bacillati</taxon>
        <taxon>Bacillota</taxon>
        <taxon>Bacilli</taxon>
        <taxon>Bacillales</taxon>
        <taxon>Caryophanaceae</taxon>
        <taxon>Jeotgalibacillus</taxon>
    </lineage>
</organism>
<comment type="caution">
    <text evidence="1">The sequence shown here is derived from an EMBL/GenBank/DDBJ whole genome shotgun (WGS) entry which is preliminary data.</text>
</comment>
<sequence>MPNVLELFNQREVLTYLQNRQFPALLGETLFPEVKRQSLEFDQIKGGSMIPVTASVHAFDTEAEIGSREASKQALELALIKRKIQLKEKDIIALENPRNSAEQQYLMSQVFNDVDRLVAGVKSRVEQMRMEALASGTVTLAENGLSAVIDYGVPAGNKEALAGTSAWTDSSSDPIADLERWAAVINGSATRALTSKSVLNTLLRHPKVVAAIFGSGSGRIPTRADFNAFLSQQELPQVAVYDQVFRKQAANGTYTQQRYFPNNKFVMFGEGTMGETIYGPTAEEIRLTRDPSIDTNMVGNVLAMVYEENLDPVSTWTKAVATALPSFPAADEVFQAQPIA</sequence>
<dbReference type="EMBL" id="PREZ01000004">
    <property type="protein sequence ID" value="PPA70042.1"/>
    <property type="molecule type" value="Genomic_DNA"/>
</dbReference>
<accession>A0A2S5GAK6</accession>
<dbReference type="Gene3D" id="3.90.1690.10">
    <property type="entry name" value="phage-related protein like domain"/>
    <property type="match status" value="1"/>
</dbReference>
<evidence type="ECO:0000313" key="1">
    <source>
        <dbReference type="EMBL" id="PPA70042.1"/>
    </source>
</evidence>
<dbReference type="OrthoDB" id="47969at2"/>
<dbReference type="Pfam" id="PF03864">
    <property type="entry name" value="Phage_cap_E"/>
    <property type="match status" value="1"/>
</dbReference>
<evidence type="ECO:0000313" key="2">
    <source>
        <dbReference type="Proteomes" id="UP000239047"/>
    </source>
</evidence>
<dbReference type="RefSeq" id="WP_104057992.1">
    <property type="nucleotide sequence ID" value="NZ_PREZ01000004.1"/>
</dbReference>
<keyword evidence="2" id="KW-1185">Reference proteome</keyword>
<proteinExistence type="predicted"/>
<name>A0A2S5GAK6_9BACL</name>